<dbReference type="InterPro" id="IPR011990">
    <property type="entry name" value="TPR-like_helical_dom_sf"/>
</dbReference>
<evidence type="ECO:0000256" key="7">
    <source>
        <dbReference type="ARBA" id="ARBA00022737"/>
    </source>
</evidence>
<dbReference type="Pfam" id="PF02188">
    <property type="entry name" value="GoLoco"/>
    <property type="match status" value="3"/>
</dbReference>
<evidence type="ECO:0000256" key="11">
    <source>
        <dbReference type="SAM" id="MobiDB-lite"/>
    </source>
</evidence>
<reference evidence="12" key="1">
    <citation type="submission" date="2023-10" db="EMBL/GenBank/DDBJ databases">
        <title>Genome assemblies of two species of porcelain crab, Petrolisthes cinctipes and Petrolisthes manimaculis (Anomura: Porcellanidae).</title>
        <authorList>
            <person name="Angst P."/>
        </authorList>
    </citation>
    <scope>NUCLEOTIDE SEQUENCE</scope>
    <source>
        <strain evidence="12">PB745_01</strain>
        <tissue evidence="12">Gill</tissue>
    </source>
</reference>
<evidence type="ECO:0000313" key="12">
    <source>
        <dbReference type="EMBL" id="KAK3885494.1"/>
    </source>
</evidence>
<feature type="region of interest" description="Disordered" evidence="11">
    <location>
        <begin position="1494"/>
        <end position="1538"/>
    </location>
</feature>
<evidence type="ECO:0000256" key="4">
    <source>
        <dbReference type="ARBA" id="ARBA00022475"/>
    </source>
</evidence>
<protein>
    <submittedName>
        <fullName evidence="12">Uncharacterized protein</fullName>
    </submittedName>
</protein>
<feature type="compositionally biased region" description="Basic and acidic residues" evidence="11">
    <location>
        <begin position="1458"/>
        <end position="1470"/>
    </location>
</feature>
<feature type="compositionally biased region" description="Basic and acidic residues" evidence="11">
    <location>
        <begin position="729"/>
        <end position="744"/>
    </location>
</feature>
<feature type="compositionally biased region" description="Gly residues" evidence="11">
    <location>
        <begin position="571"/>
        <end position="584"/>
    </location>
</feature>
<keyword evidence="4" id="KW-1003">Cell membrane</keyword>
<proteinExistence type="inferred from homology"/>
<dbReference type="PANTHER" id="PTHR45954">
    <property type="entry name" value="LD33695P"/>
    <property type="match status" value="1"/>
</dbReference>
<dbReference type="GO" id="GO:0005092">
    <property type="term" value="F:GDP-dissociation inhibitor activity"/>
    <property type="evidence" value="ECO:0007669"/>
    <property type="project" value="TreeGrafter"/>
</dbReference>
<dbReference type="PANTHER" id="PTHR45954:SF1">
    <property type="entry name" value="LD33695P"/>
    <property type="match status" value="1"/>
</dbReference>
<dbReference type="SMART" id="SM00390">
    <property type="entry name" value="GoLoco"/>
    <property type="match status" value="4"/>
</dbReference>
<comment type="similarity">
    <text evidence="3">Belongs to the GPSM family.</text>
</comment>
<dbReference type="GO" id="GO:0005938">
    <property type="term" value="C:cell cortex"/>
    <property type="evidence" value="ECO:0007669"/>
    <property type="project" value="TreeGrafter"/>
</dbReference>
<dbReference type="InterPro" id="IPR003109">
    <property type="entry name" value="GoLoco_motif"/>
</dbReference>
<feature type="compositionally biased region" description="Low complexity" evidence="11">
    <location>
        <begin position="1602"/>
        <end position="1623"/>
    </location>
</feature>
<keyword evidence="13" id="KW-1185">Reference proteome</keyword>
<evidence type="ECO:0000256" key="9">
    <source>
        <dbReference type="ARBA" id="ARBA00023136"/>
    </source>
</evidence>
<feature type="compositionally biased region" description="Basic and acidic residues" evidence="11">
    <location>
        <begin position="604"/>
        <end position="616"/>
    </location>
</feature>
<dbReference type="SUPFAM" id="SSF48452">
    <property type="entry name" value="TPR-like"/>
    <property type="match status" value="2"/>
</dbReference>
<organism evidence="12 13">
    <name type="scientific">Petrolisthes cinctipes</name>
    <name type="common">Flat porcelain crab</name>
    <dbReference type="NCBI Taxonomy" id="88211"/>
    <lineage>
        <taxon>Eukaryota</taxon>
        <taxon>Metazoa</taxon>
        <taxon>Ecdysozoa</taxon>
        <taxon>Arthropoda</taxon>
        <taxon>Crustacea</taxon>
        <taxon>Multicrustacea</taxon>
        <taxon>Malacostraca</taxon>
        <taxon>Eumalacostraca</taxon>
        <taxon>Eucarida</taxon>
        <taxon>Decapoda</taxon>
        <taxon>Pleocyemata</taxon>
        <taxon>Anomura</taxon>
        <taxon>Galatheoidea</taxon>
        <taxon>Porcellanidae</taxon>
        <taxon>Petrolisthes</taxon>
    </lineage>
</organism>
<evidence type="ECO:0000313" key="13">
    <source>
        <dbReference type="Proteomes" id="UP001286313"/>
    </source>
</evidence>
<feature type="compositionally biased region" description="Low complexity" evidence="11">
    <location>
        <begin position="321"/>
        <end position="340"/>
    </location>
</feature>
<dbReference type="SMART" id="SM00028">
    <property type="entry name" value="TPR"/>
    <property type="match status" value="7"/>
</dbReference>
<dbReference type="EMBL" id="JAWQEG010000792">
    <property type="protein sequence ID" value="KAK3885494.1"/>
    <property type="molecule type" value="Genomic_DNA"/>
</dbReference>
<feature type="region of interest" description="Disordered" evidence="11">
    <location>
        <begin position="1"/>
        <end position="194"/>
    </location>
</feature>
<feature type="region of interest" description="Disordered" evidence="11">
    <location>
        <begin position="861"/>
        <end position="884"/>
    </location>
</feature>
<evidence type="ECO:0000256" key="2">
    <source>
        <dbReference type="ARBA" id="ARBA00004496"/>
    </source>
</evidence>
<keyword evidence="6" id="KW-0597">Phosphoprotein</keyword>
<sequence>MSASSSPRHQSWSRPHTQTQTPRRRSATSSSDDYDGSEGERGGQERRGRGRKVVVRGETDGGSSRTSWKGWYSTPSTPTLRYYTPSSLSHTRCHQQQQQQHTCSSSSLPRHASVPRQRHASTHTPQRHHHTSSSSSSSSSLPPTRHYTISTQRYRHTPSPTRPHHRTSTPPTTPTLHNHASSSPTRHFHAFSPPFHRDSSLLKAALKKAVKEKKQKDLSQEDATLLANFPTFHGISVASGSPVSVRRAYSNPLAAVPLNLKDTDSDSMDSSCESELQRPDNASQWFSSVFQGSVYQPDLSGGGGGGGGDGDGGEDFDDSDGVVSVGSGDDSISITGSDADSLSRGSNSDLVETCSELNSDVLGPSSPTHTSSTPTSSTPTPTISPFHSTPTSLNDTSGEECPGGNNEAIIVPGGGELLSDDDVTTDLGGGQRTPTTKRKITMDVSGKDTVFPRRQRRTIIPQPEVGLHDDEGRETERRTKPKVKKRIAAVGGDEEDEDEEDKGTTSTSPPVARNSPVAQWRKAFETMERGIILGFMDEGISVGGGGGRREKSGGGGRREEDGGGRREEDGGGGGGGGKTVGQGLRGIRRGWINSDNNVVGRTVKQHDAEGRGDNGGERTTVGEDLEEGDRVGENFTRGTVWQSVDGGRDTGGGGCTESDCVDRRRDGGRNSEESAEGKTLKRDVGEGYKAGEKGGGGGGGNNRESEGGKIARRIIERGNMVEESLGYSSERKKDDDTEGFRDGKWGGSHPRLTSQRSATSNSSRRKKRKMRRRGRQGSLTRRKKSVPGLDADEVMLVRRKHLQITATAAGEGRGYNRRKIRVTDGTTHHHPDADEPSGGGHSDVSTRILLSLIQELEADMNNDEEGSDEGGGMMAEGEGRKGGENVEGLVTRAGVCLNVTRRHRHHRSSTVDHFNLDSSVWRSNKRSHRMSSSPTRTTPSSSGFLAELTHVLDHRLRRDGAARLCPSPITHQRQEYNPEPGRQLWRLVRDMGIPNPLADPRYKSLSHILTSHPSLYNFSVDLLMATPDHHDDESGDGWGEARWPLDSESPVARKGEEGGGGEGGGGQGLPVWLQQALQILPPGVQCNVMDSSTCLELALEGERLCKAGDCRAGVAFFEAAIQTGTDDLRTLSAIYSQLGNAYFYLGEYDKAMDYHKLDLTVARTMGDRLGVAKASGNLGNTLKVMGKFKEAICCCERHLSISQELQDKVGEGRALYNLGNVYHAQGKHLGRIGPQEPGGFSDEVKHCLQKAVEYYAANLRLMEELNDRSAQGRACGNLGNTHYLLGNFTQAISYHSERLAIAKEFGDKAAERRAHSNLGNAHIFLGEFETAAEHYKKTLQLAQELGDRAVEAQACYSLGNTYTLLRDYPTAIHYHLRHLAIAEELADKVGEGRACWSLGNAYSATNNNDRALYYATRHLRISKEIGDKTGQAAAQMNLSDIRRVLGLPPTPLDSDSPDDPKSRTRRKSMENMDLLKMTPDAKGVLRKYQSEDAGIGSLSSDDSSSSHHHLHPVNGPTSYTSSSHADMNKSVNEESSMDDDSFFELLSRFQSKRMDDQRSTLSLDNHRESNNTAAPINTEKRSRPQMERSNSSQMEHKPQPVPQQQPGGSLSSTGSTNGTSTPSDLAANQCGVLEELMESIAGMQSRRMDEQRASLPQLPGLTNQHALLQRLSVAAADTTPLPDDNFFDMLMRCQGSRIEDQRSSLPNEEESLRQSAPTVPDDDFFSLIVRFQSGRLEDQRSTMPLETLSARQDPPATSPAPQPSTPPHSATSTKDGLVSRLVKSRK</sequence>
<evidence type="ECO:0000256" key="6">
    <source>
        <dbReference type="ARBA" id="ARBA00022553"/>
    </source>
</evidence>
<feature type="region of interest" description="Disordered" evidence="11">
    <location>
        <begin position="1553"/>
        <end position="1625"/>
    </location>
</feature>
<feature type="compositionally biased region" description="Gly residues" evidence="11">
    <location>
        <begin position="1058"/>
        <end position="1067"/>
    </location>
</feature>
<evidence type="ECO:0000256" key="3">
    <source>
        <dbReference type="ARBA" id="ARBA00006600"/>
    </source>
</evidence>
<comment type="subcellular location">
    <subcellularLocation>
        <location evidence="1">Cell membrane</location>
    </subcellularLocation>
    <subcellularLocation>
        <location evidence="2">Cytoplasm</location>
    </subcellularLocation>
</comment>
<feature type="compositionally biased region" description="Pro residues" evidence="11">
    <location>
        <begin position="1756"/>
        <end position="1766"/>
    </location>
</feature>
<evidence type="ECO:0000256" key="1">
    <source>
        <dbReference type="ARBA" id="ARBA00004236"/>
    </source>
</evidence>
<keyword evidence="7" id="KW-0677">Repeat</keyword>
<dbReference type="GO" id="GO:0001965">
    <property type="term" value="F:G-protein alpha-subunit binding"/>
    <property type="evidence" value="ECO:0007669"/>
    <property type="project" value="TreeGrafter"/>
</dbReference>
<feature type="compositionally biased region" description="Basic and acidic residues" evidence="11">
    <location>
        <begin position="547"/>
        <end position="569"/>
    </location>
</feature>
<feature type="compositionally biased region" description="Low complexity" evidence="11">
    <location>
        <begin position="364"/>
        <end position="392"/>
    </location>
</feature>
<feature type="compositionally biased region" description="Basic residues" evidence="11">
    <location>
        <begin position="116"/>
        <end position="131"/>
    </location>
</feature>
<feature type="region of interest" description="Disordered" evidence="11">
    <location>
        <begin position="813"/>
        <end position="843"/>
    </location>
</feature>
<feature type="compositionally biased region" description="Gly residues" evidence="11">
    <location>
        <begin position="300"/>
        <end position="310"/>
    </location>
</feature>
<feature type="compositionally biased region" description="Basic and acidic residues" evidence="11">
    <location>
        <begin position="38"/>
        <end position="47"/>
    </location>
</feature>
<dbReference type="InterPro" id="IPR052386">
    <property type="entry name" value="GPSM"/>
</dbReference>
<dbReference type="Proteomes" id="UP001286313">
    <property type="component" value="Unassembled WGS sequence"/>
</dbReference>
<feature type="region of interest" description="Disordered" evidence="11">
    <location>
        <begin position="293"/>
        <end position="519"/>
    </location>
</feature>
<evidence type="ECO:0000256" key="10">
    <source>
        <dbReference type="PROSITE-ProRule" id="PRU00339"/>
    </source>
</evidence>
<accession>A0AAE1G331</accession>
<feature type="compositionally biased region" description="Acidic residues" evidence="11">
    <location>
        <begin position="311"/>
        <end position="320"/>
    </location>
</feature>
<dbReference type="Pfam" id="PF13176">
    <property type="entry name" value="TPR_7"/>
    <property type="match status" value="2"/>
</dbReference>
<dbReference type="PROSITE" id="PS50877">
    <property type="entry name" value="GOLOCO"/>
    <property type="match status" value="4"/>
</dbReference>
<feature type="compositionally biased region" description="Basic residues" evidence="11">
    <location>
        <begin position="763"/>
        <end position="785"/>
    </location>
</feature>
<feature type="compositionally biased region" description="Polar residues" evidence="11">
    <location>
        <begin position="61"/>
        <end position="88"/>
    </location>
</feature>
<dbReference type="GO" id="GO:0000132">
    <property type="term" value="P:establishment of mitotic spindle orientation"/>
    <property type="evidence" value="ECO:0007669"/>
    <property type="project" value="TreeGrafter"/>
</dbReference>
<feature type="compositionally biased region" description="Polar residues" evidence="11">
    <location>
        <begin position="176"/>
        <end position="185"/>
    </location>
</feature>
<feature type="repeat" description="TPR" evidence="10">
    <location>
        <begin position="1132"/>
        <end position="1165"/>
    </location>
</feature>
<feature type="compositionally biased region" description="Acidic residues" evidence="11">
    <location>
        <begin position="492"/>
        <end position="501"/>
    </location>
</feature>
<feature type="compositionally biased region" description="Polar residues" evidence="11">
    <location>
        <begin position="1"/>
        <end position="13"/>
    </location>
</feature>
<feature type="compositionally biased region" description="Basic and acidic residues" evidence="11">
    <location>
        <begin position="660"/>
        <end position="692"/>
    </location>
</feature>
<feature type="compositionally biased region" description="Basic and acidic residues" evidence="11">
    <location>
        <begin position="466"/>
        <end position="478"/>
    </location>
</feature>
<keyword evidence="8 10" id="KW-0802">TPR repeat</keyword>
<name>A0AAE1G331_PETCI</name>
<feature type="compositionally biased region" description="Basic and acidic residues" evidence="11">
    <location>
        <begin position="703"/>
        <end position="720"/>
    </location>
</feature>
<feature type="region of interest" description="Disordered" evidence="11">
    <location>
        <begin position="1030"/>
        <end position="1067"/>
    </location>
</feature>
<feature type="region of interest" description="Disordered" evidence="11">
    <location>
        <begin position="1736"/>
        <end position="1786"/>
    </location>
</feature>
<dbReference type="InterPro" id="IPR019734">
    <property type="entry name" value="TPR_rpt"/>
</dbReference>
<keyword evidence="5" id="KW-0963">Cytoplasm</keyword>
<feature type="compositionally biased region" description="Polar residues" evidence="11">
    <location>
        <begin position="343"/>
        <end position="358"/>
    </location>
</feature>
<dbReference type="Gene3D" id="1.25.40.10">
    <property type="entry name" value="Tetratricopeptide repeat domain"/>
    <property type="match status" value="3"/>
</dbReference>
<feature type="compositionally biased region" description="Basic and acidic residues" evidence="11">
    <location>
        <begin position="1553"/>
        <end position="1569"/>
    </location>
</feature>
<dbReference type="FunFam" id="1.25.40.10:FF:000043">
    <property type="entry name" value="G-protein-signaling modulator 2 isoform X1"/>
    <property type="match status" value="1"/>
</dbReference>
<gene>
    <name evidence="12" type="ORF">Pcinc_010305</name>
</gene>
<dbReference type="GO" id="GO:0005886">
    <property type="term" value="C:plasma membrane"/>
    <property type="evidence" value="ECO:0007669"/>
    <property type="project" value="UniProtKB-SubCell"/>
</dbReference>
<dbReference type="PROSITE" id="PS50005">
    <property type="entry name" value="TPR"/>
    <property type="match status" value="2"/>
</dbReference>
<feature type="region of interest" description="Disordered" evidence="11">
    <location>
        <begin position="257"/>
        <end position="280"/>
    </location>
</feature>
<feature type="region of interest" description="Disordered" evidence="11">
    <location>
        <begin position="1698"/>
        <end position="1719"/>
    </location>
</feature>
<dbReference type="Pfam" id="PF13424">
    <property type="entry name" value="TPR_12"/>
    <property type="match status" value="2"/>
</dbReference>
<comment type="caution">
    <text evidence="12">The sequence shown here is derived from an EMBL/GenBank/DDBJ whole genome shotgun (WGS) entry which is preliminary data.</text>
</comment>
<feature type="compositionally biased region" description="Low complexity" evidence="11">
    <location>
        <begin position="94"/>
        <end position="107"/>
    </location>
</feature>
<feature type="compositionally biased region" description="Polar residues" evidence="11">
    <location>
        <begin position="1515"/>
        <end position="1534"/>
    </location>
</feature>
<feature type="repeat" description="TPR" evidence="10">
    <location>
        <begin position="1312"/>
        <end position="1345"/>
    </location>
</feature>
<keyword evidence="9" id="KW-0472">Membrane</keyword>
<feature type="region of interest" description="Disordered" evidence="11">
    <location>
        <begin position="1445"/>
        <end position="1481"/>
    </location>
</feature>
<feature type="region of interest" description="Disordered" evidence="11">
    <location>
        <begin position="537"/>
        <end position="791"/>
    </location>
</feature>
<evidence type="ECO:0000256" key="8">
    <source>
        <dbReference type="ARBA" id="ARBA00022803"/>
    </source>
</evidence>
<evidence type="ECO:0000256" key="5">
    <source>
        <dbReference type="ARBA" id="ARBA00022490"/>
    </source>
</evidence>